<proteinExistence type="predicted"/>
<reference evidence="2 3" key="1">
    <citation type="journal article" date="2021" name="Elife">
        <title>Chloroplast acquisition without the gene transfer in kleptoplastic sea slugs, Plakobranchus ocellatus.</title>
        <authorList>
            <person name="Maeda T."/>
            <person name="Takahashi S."/>
            <person name="Yoshida T."/>
            <person name="Shimamura S."/>
            <person name="Takaki Y."/>
            <person name="Nagai Y."/>
            <person name="Toyoda A."/>
            <person name="Suzuki Y."/>
            <person name="Arimoto A."/>
            <person name="Ishii H."/>
            <person name="Satoh N."/>
            <person name="Nishiyama T."/>
            <person name="Hasebe M."/>
            <person name="Maruyama T."/>
            <person name="Minagawa J."/>
            <person name="Obokata J."/>
            <person name="Shigenobu S."/>
        </authorList>
    </citation>
    <scope>NUCLEOTIDE SEQUENCE [LARGE SCALE GENOMIC DNA]</scope>
</reference>
<name>A0AAV3YFW1_9GAST</name>
<evidence type="ECO:0000313" key="2">
    <source>
        <dbReference type="EMBL" id="GFN81868.1"/>
    </source>
</evidence>
<protein>
    <submittedName>
        <fullName evidence="2">Uncharacterized protein</fullName>
    </submittedName>
</protein>
<sequence>MATARTSVRNLLLYALDVARVVMSNVTVQLISNVLTAEETMQPAARPVQSSWKNKSTPQGWRQKCPEAQKKPRRILRFSVPREQQKPKYQPSAGPKSQKDRRPLRKLNRFAPLAIDAEDTISSICGDSFTPSSPRASASPVECPPSLSKPNPPPNLTPRPRWRNPKGWPAKQQIVCGDGYVVQWNIRGFRSNFKELKLLLNRSQSVVVDLQKCRLGRSSRRPGGTPCFFRRVGPSGERRPSSYETEYVFQKSV</sequence>
<feature type="compositionally biased region" description="Polar residues" evidence="1">
    <location>
        <begin position="126"/>
        <end position="136"/>
    </location>
</feature>
<evidence type="ECO:0000256" key="1">
    <source>
        <dbReference type="SAM" id="MobiDB-lite"/>
    </source>
</evidence>
<dbReference type="Proteomes" id="UP000735302">
    <property type="component" value="Unassembled WGS sequence"/>
</dbReference>
<comment type="caution">
    <text evidence="2">The sequence shown here is derived from an EMBL/GenBank/DDBJ whole genome shotgun (WGS) entry which is preliminary data.</text>
</comment>
<keyword evidence="3" id="KW-1185">Reference proteome</keyword>
<feature type="region of interest" description="Disordered" evidence="1">
    <location>
        <begin position="42"/>
        <end position="105"/>
    </location>
</feature>
<organism evidence="2 3">
    <name type="scientific">Plakobranchus ocellatus</name>
    <dbReference type="NCBI Taxonomy" id="259542"/>
    <lineage>
        <taxon>Eukaryota</taxon>
        <taxon>Metazoa</taxon>
        <taxon>Spiralia</taxon>
        <taxon>Lophotrochozoa</taxon>
        <taxon>Mollusca</taxon>
        <taxon>Gastropoda</taxon>
        <taxon>Heterobranchia</taxon>
        <taxon>Euthyneura</taxon>
        <taxon>Panpulmonata</taxon>
        <taxon>Sacoglossa</taxon>
        <taxon>Placobranchoidea</taxon>
        <taxon>Plakobranchidae</taxon>
        <taxon>Plakobranchus</taxon>
    </lineage>
</organism>
<feature type="region of interest" description="Disordered" evidence="1">
    <location>
        <begin position="126"/>
        <end position="168"/>
    </location>
</feature>
<dbReference type="EMBL" id="BLXT01000975">
    <property type="protein sequence ID" value="GFN81868.1"/>
    <property type="molecule type" value="Genomic_DNA"/>
</dbReference>
<feature type="compositionally biased region" description="Polar residues" evidence="1">
    <location>
        <begin position="48"/>
        <end position="60"/>
    </location>
</feature>
<accession>A0AAV3YFW1</accession>
<gene>
    <name evidence="2" type="ORF">PoB_000837400</name>
</gene>
<evidence type="ECO:0000313" key="3">
    <source>
        <dbReference type="Proteomes" id="UP000735302"/>
    </source>
</evidence>
<dbReference type="AlphaFoldDB" id="A0AAV3YFW1"/>